<comment type="caution">
    <text evidence="1">The sequence shown here is derived from an EMBL/GenBank/DDBJ whole genome shotgun (WGS) entry which is preliminary data.</text>
</comment>
<dbReference type="EMBL" id="JAVHNQ010000012">
    <property type="protein sequence ID" value="KAK6335445.1"/>
    <property type="molecule type" value="Genomic_DNA"/>
</dbReference>
<evidence type="ECO:0000313" key="2">
    <source>
        <dbReference type="Proteomes" id="UP001375240"/>
    </source>
</evidence>
<evidence type="ECO:0008006" key="3">
    <source>
        <dbReference type="Google" id="ProtNLM"/>
    </source>
</evidence>
<name>A0AAV9U3S2_9PEZI</name>
<gene>
    <name evidence="1" type="ORF">TWF696_002221</name>
</gene>
<organism evidence="1 2">
    <name type="scientific">Orbilia brochopaga</name>
    <dbReference type="NCBI Taxonomy" id="3140254"/>
    <lineage>
        <taxon>Eukaryota</taxon>
        <taxon>Fungi</taxon>
        <taxon>Dikarya</taxon>
        <taxon>Ascomycota</taxon>
        <taxon>Pezizomycotina</taxon>
        <taxon>Orbiliomycetes</taxon>
        <taxon>Orbiliales</taxon>
        <taxon>Orbiliaceae</taxon>
        <taxon>Orbilia</taxon>
    </lineage>
</organism>
<dbReference type="SUPFAM" id="SSF88723">
    <property type="entry name" value="PIN domain-like"/>
    <property type="match status" value="1"/>
</dbReference>
<dbReference type="InterPro" id="IPR029060">
    <property type="entry name" value="PIN-like_dom_sf"/>
</dbReference>
<dbReference type="AlphaFoldDB" id="A0AAV9U3S2"/>
<evidence type="ECO:0000313" key="1">
    <source>
        <dbReference type="EMBL" id="KAK6335445.1"/>
    </source>
</evidence>
<reference evidence="1 2" key="1">
    <citation type="submission" date="2019-10" db="EMBL/GenBank/DDBJ databases">
        <authorList>
            <person name="Palmer J.M."/>
        </authorList>
    </citation>
    <scope>NUCLEOTIDE SEQUENCE [LARGE SCALE GENOMIC DNA]</scope>
    <source>
        <strain evidence="1 2">TWF696</strain>
    </source>
</reference>
<accession>A0AAV9U3S2</accession>
<protein>
    <recommendedName>
        <fullName evidence="3">PIN domain-containing protein</fullName>
    </recommendedName>
</protein>
<proteinExistence type="predicted"/>
<dbReference type="Proteomes" id="UP001375240">
    <property type="component" value="Unassembled WGS sequence"/>
</dbReference>
<keyword evidence="2" id="KW-1185">Reference proteome</keyword>
<sequence>MLVSHNRHYTEKTPLVGSSGTLLCGTTGRHVSPVEFYQGKLGNVLLDTSVVSPMLDSKPLCPWFNLLSQNSRLAVCQFTIAEYMCSRRVGSKIVYDDVIQRLQDHKVEIIGGLLTSPEVTKLACEIICMKQKSSFTKPTNSPDYDEALRKANDDQWAPGIEKSRWDLALACEAHFAGLPFLHADQKFHKFFERQLLNKGITTYCLERSQMTV</sequence>